<name>A0A511WZR0_9BACI</name>
<dbReference type="GO" id="GO:0003700">
    <property type="term" value="F:DNA-binding transcription factor activity"/>
    <property type="evidence" value="ECO:0007669"/>
    <property type="project" value="InterPro"/>
</dbReference>
<evidence type="ECO:0000313" key="6">
    <source>
        <dbReference type="Proteomes" id="UP000321400"/>
    </source>
</evidence>
<dbReference type="InterPro" id="IPR046348">
    <property type="entry name" value="SIS_dom_sf"/>
</dbReference>
<dbReference type="PROSITE" id="PS51071">
    <property type="entry name" value="HTH_RPIR"/>
    <property type="match status" value="1"/>
</dbReference>
<dbReference type="STRING" id="442899.SAMN05720591_10699"/>
<evidence type="ECO:0000256" key="2">
    <source>
        <dbReference type="ARBA" id="ARBA00006479"/>
    </source>
</evidence>
<dbReference type="Pfam" id="PF00480">
    <property type="entry name" value="ROK"/>
    <property type="match status" value="1"/>
</dbReference>
<keyword evidence="3" id="KW-0859">Xylose metabolism</keyword>
<dbReference type="GO" id="GO:0097367">
    <property type="term" value="F:carbohydrate derivative binding"/>
    <property type="evidence" value="ECO:0007669"/>
    <property type="project" value="InterPro"/>
</dbReference>
<dbReference type="GO" id="GO:1901135">
    <property type="term" value="P:carbohydrate derivative metabolic process"/>
    <property type="evidence" value="ECO:0007669"/>
    <property type="project" value="InterPro"/>
</dbReference>
<comment type="caution">
    <text evidence="5">The sequence shown here is derived from an EMBL/GenBank/DDBJ whole genome shotgun (WGS) entry which is preliminary data.</text>
</comment>
<protein>
    <recommendedName>
        <fullName evidence="4">HTH rpiR-type domain-containing protein</fullName>
    </recommendedName>
</protein>
<dbReference type="SUPFAM" id="SSF46689">
    <property type="entry name" value="Homeodomain-like"/>
    <property type="match status" value="1"/>
</dbReference>
<evidence type="ECO:0000256" key="1">
    <source>
        <dbReference type="ARBA" id="ARBA00002486"/>
    </source>
</evidence>
<gene>
    <name evidence="5" type="ORF">HAL01_06410</name>
</gene>
<dbReference type="Gene3D" id="3.30.420.40">
    <property type="match status" value="2"/>
</dbReference>
<dbReference type="PANTHER" id="PTHR18964">
    <property type="entry name" value="ROK (REPRESSOR, ORF, KINASE) FAMILY"/>
    <property type="match status" value="1"/>
</dbReference>
<evidence type="ECO:0000256" key="3">
    <source>
        <dbReference type="ARBA" id="ARBA00022629"/>
    </source>
</evidence>
<dbReference type="InterPro" id="IPR000600">
    <property type="entry name" value="ROK"/>
</dbReference>
<dbReference type="InterPro" id="IPR036388">
    <property type="entry name" value="WH-like_DNA-bd_sf"/>
</dbReference>
<dbReference type="OrthoDB" id="9795247at2"/>
<sequence length="561" mass="62415">MREFLTIDIGGTSIKHGVIKEDGTLLKSGEEPTHAEKGGRHIINKVKELGGYYQKEYDIKGICISTAGQVDSRQGKIIYALPNIIPNYTGMPIKEELEDYFKLPVEVENDVNCVGLAESWLGRGKGVKSLFCLTIGTGIGGSYVLDNQLHTGHSYSAGEIGYIPIEGRAFQDIASTKSLVENTAHNKGLLPTQIDGKMIFEKAKNGDQMCIDGIDQLIKHLSKGIATIVYMMNPEMVVIGGGISHQKDYLYPRIMEQLKQDVLPELLEKTTIDFASNLNHAGLVGALRNFLIQETLHPLNKIVIAIESTRHKLTKGEHLIADFIINNLPEVPDLTISEMGKKVKVAEASISRFCKKVDIGTYNNLRILASKASVSKRKVEEAAVDEGDSVKEIYLSMIDRFNGFHASRELNKLRDMMTTSQRIFLIGTPDIKKYLYALEERLMECGIDVQLYAEKRTIERSINIIPPETLVVAFDISGYDETLINYVTQLNATHRTVGVTSQSDSPLARAVGEVFIAPFLEKKKDIAADVFTVYYFVDLLLNGIYPESKIANKLIPVNEER</sequence>
<evidence type="ECO:0000259" key="4">
    <source>
        <dbReference type="PROSITE" id="PS51071"/>
    </source>
</evidence>
<dbReference type="Pfam" id="PF01418">
    <property type="entry name" value="HTH_6"/>
    <property type="match status" value="1"/>
</dbReference>
<dbReference type="SUPFAM" id="SSF53067">
    <property type="entry name" value="Actin-like ATPase domain"/>
    <property type="match status" value="1"/>
</dbReference>
<dbReference type="Gene3D" id="3.40.50.10490">
    <property type="entry name" value="Glucose-6-phosphate isomerase like protein, domain 1"/>
    <property type="match status" value="1"/>
</dbReference>
<accession>A0A511WZR0</accession>
<dbReference type="InterPro" id="IPR000281">
    <property type="entry name" value="HTH_RpiR"/>
</dbReference>
<keyword evidence="6" id="KW-1185">Reference proteome</keyword>
<evidence type="ECO:0000313" key="5">
    <source>
        <dbReference type="EMBL" id="GEN56177.1"/>
    </source>
</evidence>
<dbReference type="Gene3D" id="1.10.10.10">
    <property type="entry name" value="Winged helix-like DNA-binding domain superfamily/Winged helix DNA-binding domain"/>
    <property type="match status" value="1"/>
</dbReference>
<dbReference type="RefSeq" id="WP_089800643.1">
    <property type="nucleotide sequence ID" value="NZ_BJYE01000005.1"/>
</dbReference>
<dbReference type="InterPro" id="IPR009057">
    <property type="entry name" value="Homeodomain-like_sf"/>
</dbReference>
<organism evidence="5 6">
    <name type="scientific">Halolactibacillus alkaliphilus</name>
    <dbReference type="NCBI Taxonomy" id="442899"/>
    <lineage>
        <taxon>Bacteria</taxon>
        <taxon>Bacillati</taxon>
        <taxon>Bacillota</taxon>
        <taxon>Bacilli</taxon>
        <taxon>Bacillales</taxon>
        <taxon>Bacillaceae</taxon>
        <taxon>Halolactibacillus</taxon>
    </lineage>
</organism>
<reference evidence="5 6" key="1">
    <citation type="submission" date="2019-07" db="EMBL/GenBank/DDBJ databases">
        <title>Whole genome shotgun sequence of Halolactibacillus alkaliphilus NBRC 103919.</title>
        <authorList>
            <person name="Hosoyama A."/>
            <person name="Uohara A."/>
            <person name="Ohji S."/>
            <person name="Ichikawa N."/>
        </authorList>
    </citation>
    <scope>NUCLEOTIDE SEQUENCE [LARGE SCALE GENOMIC DNA]</scope>
    <source>
        <strain evidence="5 6">NBRC 103919</strain>
    </source>
</reference>
<keyword evidence="3" id="KW-0119">Carbohydrate metabolism</keyword>
<dbReference type="Proteomes" id="UP000321400">
    <property type="component" value="Unassembled WGS sequence"/>
</dbReference>
<comment type="function">
    <text evidence="1">Transcriptional repressor of xylose-utilizing enzymes.</text>
</comment>
<dbReference type="AlphaFoldDB" id="A0A511WZR0"/>
<dbReference type="InterPro" id="IPR043129">
    <property type="entry name" value="ATPase_NBD"/>
</dbReference>
<comment type="similarity">
    <text evidence="2">Belongs to the ROK (NagC/XylR) family.</text>
</comment>
<feature type="domain" description="HTH rpiR-type" evidence="4">
    <location>
        <begin position="300"/>
        <end position="376"/>
    </location>
</feature>
<dbReference type="PANTHER" id="PTHR18964:SF165">
    <property type="entry name" value="BETA-GLUCOSIDE KINASE"/>
    <property type="match status" value="1"/>
</dbReference>
<proteinExistence type="inferred from homology"/>
<dbReference type="GO" id="GO:0042732">
    <property type="term" value="P:D-xylose metabolic process"/>
    <property type="evidence" value="ECO:0007669"/>
    <property type="project" value="UniProtKB-KW"/>
</dbReference>
<dbReference type="EMBL" id="BJYE01000005">
    <property type="protein sequence ID" value="GEN56177.1"/>
    <property type="molecule type" value="Genomic_DNA"/>
</dbReference>
<dbReference type="CDD" id="cd24068">
    <property type="entry name" value="ASKHA_NBD_ROK_FnNanK-like"/>
    <property type="match status" value="1"/>
</dbReference>
<dbReference type="SUPFAM" id="SSF53697">
    <property type="entry name" value="SIS domain"/>
    <property type="match status" value="1"/>
</dbReference>